<sequence length="94" mass="10557">MRNVLGCYATHYYQPQDSPVMQARHPGVHVHDYSLPVIKKYVDAANGTKERYKAIGIYFLGSTFNKDLVSDDPGEILSSVFGGVYNDAKEFIIQ</sequence>
<proteinExistence type="predicted"/>
<keyword evidence="2" id="KW-1185">Reference proteome</keyword>
<dbReference type="AlphaFoldDB" id="A0AAD5JQH3"/>
<accession>A0AAD5JQH3</accession>
<name>A0AAD5JQH3_9FUNG</name>
<dbReference type="EMBL" id="JAIXMP010000034">
    <property type="protein sequence ID" value="KAI9249681.1"/>
    <property type="molecule type" value="Genomic_DNA"/>
</dbReference>
<reference evidence="1" key="1">
    <citation type="journal article" date="2022" name="IScience">
        <title>Evolution of zygomycete secretomes and the origins of terrestrial fungal ecologies.</title>
        <authorList>
            <person name="Chang Y."/>
            <person name="Wang Y."/>
            <person name="Mondo S."/>
            <person name="Ahrendt S."/>
            <person name="Andreopoulos W."/>
            <person name="Barry K."/>
            <person name="Beard J."/>
            <person name="Benny G.L."/>
            <person name="Blankenship S."/>
            <person name="Bonito G."/>
            <person name="Cuomo C."/>
            <person name="Desiro A."/>
            <person name="Gervers K.A."/>
            <person name="Hundley H."/>
            <person name="Kuo A."/>
            <person name="LaButti K."/>
            <person name="Lang B.F."/>
            <person name="Lipzen A."/>
            <person name="O'Donnell K."/>
            <person name="Pangilinan J."/>
            <person name="Reynolds N."/>
            <person name="Sandor L."/>
            <person name="Smith M.E."/>
            <person name="Tsang A."/>
            <person name="Grigoriev I.V."/>
            <person name="Stajich J.E."/>
            <person name="Spatafora J.W."/>
        </authorList>
    </citation>
    <scope>NUCLEOTIDE SEQUENCE</scope>
    <source>
        <strain evidence="1">RSA 2281</strain>
    </source>
</reference>
<reference evidence="1" key="2">
    <citation type="submission" date="2023-02" db="EMBL/GenBank/DDBJ databases">
        <authorList>
            <consortium name="DOE Joint Genome Institute"/>
            <person name="Mondo S.J."/>
            <person name="Chang Y."/>
            <person name="Wang Y."/>
            <person name="Ahrendt S."/>
            <person name="Andreopoulos W."/>
            <person name="Barry K."/>
            <person name="Beard J."/>
            <person name="Benny G.L."/>
            <person name="Blankenship S."/>
            <person name="Bonito G."/>
            <person name="Cuomo C."/>
            <person name="Desiro A."/>
            <person name="Gervers K.A."/>
            <person name="Hundley H."/>
            <person name="Kuo A."/>
            <person name="LaButti K."/>
            <person name="Lang B.F."/>
            <person name="Lipzen A."/>
            <person name="O'Donnell K."/>
            <person name="Pangilinan J."/>
            <person name="Reynolds N."/>
            <person name="Sandor L."/>
            <person name="Smith M.W."/>
            <person name="Tsang A."/>
            <person name="Grigoriev I.V."/>
            <person name="Stajich J.E."/>
            <person name="Spatafora J.W."/>
        </authorList>
    </citation>
    <scope>NUCLEOTIDE SEQUENCE</scope>
    <source>
        <strain evidence="1">RSA 2281</strain>
    </source>
</reference>
<protein>
    <submittedName>
        <fullName evidence="1">Uncharacterized protein</fullName>
    </submittedName>
</protein>
<dbReference type="Proteomes" id="UP001209540">
    <property type="component" value="Unassembled WGS sequence"/>
</dbReference>
<evidence type="ECO:0000313" key="1">
    <source>
        <dbReference type="EMBL" id="KAI9249681.1"/>
    </source>
</evidence>
<gene>
    <name evidence="1" type="ORF">BDA99DRAFT_564247</name>
</gene>
<organism evidence="1 2">
    <name type="scientific">Phascolomyces articulosus</name>
    <dbReference type="NCBI Taxonomy" id="60185"/>
    <lineage>
        <taxon>Eukaryota</taxon>
        <taxon>Fungi</taxon>
        <taxon>Fungi incertae sedis</taxon>
        <taxon>Mucoromycota</taxon>
        <taxon>Mucoromycotina</taxon>
        <taxon>Mucoromycetes</taxon>
        <taxon>Mucorales</taxon>
        <taxon>Lichtheimiaceae</taxon>
        <taxon>Phascolomyces</taxon>
    </lineage>
</organism>
<comment type="caution">
    <text evidence="1">The sequence shown here is derived from an EMBL/GenBank/DDBJ whole genome shotgun (WGS) entry which is preliminary data.</text>
</comment>
<evidence type="ECO:0000313" key="2">
    <source>
        <dbReference type="Proteomes" id="UP001209540"/>
    </source>
</evidence>